<dbReference type="GO" id="GO:0009052">
    <property type="term" value="P:pentose-phosphate shunt, non-oxidative branch"/>
    <property type="evidence" value="ECO:0007669"/>
    <property type="project" value="TreeGrafter"/>
</dbReference>
<dbReference type="NCBIfam" id="TIGR00689">
    <property type="entry name" value="rpiB_lacA_lacB"/>
    <property type="match status" value="1"/>
</dbReference>
<evidence type="ECO:0000313" key="5">
    <source>
        <dbReference type="EMBL" id="PNU19554.1"/>
    </source>
</evidence>
<feature type="binding site" evidence="4">
    <location>
        <begin position="65"/>
        <end position="69"/>
    </location>
    <ligand>
        <name>D-ribulose 5-phosphate</name>
        <dbReference type="ChEBI" id="CHEBI:58121"/>
    </ligand>
</feature>
<accession>A0A2K2H8B6</accession>
<feature type="active site" description="Proton donor" evidence="3">
    <location>
        <position position="97"/>
    </location>
</feature>
<dbReference type="AlphaFoldDB" id="A0A2K2H8B6"/>
<feature type="binding site" evidence="4">
    <location>
        <position position="108"/>
    </location>
    <ligand>
        <name>D-ribulose 5-phosphate</name>
        <dbReference type="ChEBI" id="CHEBI:58121"/>
    </ligand>
</feature>
<evidence type="ECO:0000256" key="1">
    <source>
        <dbReference type="ARBA" id="ARBA00008754"/>
    </source>
</evidence>
<dbReference type="OrthoDB" id="1778624at2"/>
<dbReference type="RefSeq" id="WP_103115974.1">
    <property type="nucleotide sequence ID" value="NZ_PPFX01000028.1"/>
</dbReference>
<proteinExistence type="inferred from homology"/>
<evidence type="ECO:0000256" key="2">
    <source>
        <dbReference type="ARBA" id="ARBA00023235"/>
    </source>
</evidence>
<dbReference type="SUPFAM" id="SSF89623">
    <property type="entry name" value="Ribose/Galactose isomerase RpiB/AlsB"/>
    <property type="match status" value="1"/>
</dbReference>
<dbReference type="GO" id="GO:0019316">
    <property type="term" value="P:D-allose catabolic process"/>
    <property type="evidence" value="ECO:0007669"/>
    <property type="project" value="TreeGrafter"/>
</dbReference>
<dbReference type="PANTHER" id="PTHR30345">
    <property type="entry name" value="RIBOSE-5-PHOSPHATE ISOMERASE B"/>
    <property type="match status" value="1"/>
</dbReference>
<dbReference type="Proteomes" id="UP000236340">
    <property type="component" value="Unassembled WGS sequence"/>
</dbReference>
<dbReference type="NCBIfam" id="TIGR01120">
    <property type="entry name" value="rpiB"/>
    <property type="match status" value="1"/>
</dbReference>
<evidence type="ECO:0000256" key="4">
    <source>
        <dbReference type="PIRSR" id="PIRSR005384-2"/>
    </source>
</evidence>
<evidence type="ECO:0000256" key="3">
    <source>
        <dbReference type="PIRSR" id="PIRSR005384-1"/>
    </source>
</evidence>
<feature type="active site" description="Proton acceptor" evidence="3">
    <location>
        <position position="64"/>
    </location>
</feature>
<evidence type="ECO:0000313" key="6">
    <source>
        <dbReference type="Proteomes" id="UP000236340"/>
    </source>
</evidence>
<dbReference type="Gene3D" id="3.40.1400.10">
    <property type="entry name" value="Sugar-phosphate isomerase, RpiB/LacA/LacB"/>
    <property type="match status" value="1"/>
</dbReference>
<sequence length="153" mass="16790">MFVIASDHGGLELKQAIFDYLQRRGIEVQDLGTNGDASVDYPDFGEKVATLVSCGEAQRGILICGTGIGMSIVANKFPGVRAALVTDNFTARMAKEHNNANVLVMGGRVLDVDQALEMVETWLDIKFEAGRHQRRLDKIAQLEKRLRGESSPE</sequence>
<dbReference type="Pfam" id="PF02502">
    <property type="entry name" value="LacAB_rpiB"/>
    <property type="match status" value="1"/>
</dbReference>
<comment type="similarity">
    <text evidence="1">Belongs to the LacAB/RpiB family.</text>
</comment>
<dbReference type="EMBL" id="PPFX01000028">
    <property type="protein sequence ID" value="PNU19554.1"/>
    <property type="molecule type" value="Genomic_DNA"/>
</dbReference>
<feature type="binding site" evidence="4">
    <location>
        <position position="135"/>
    </location>
    <ligand>
        <name>D-ribulose 5-phosphate</name>
        <dbReference type="ChEBI" id="CHEBI:58121"/>
    </ligand>
</feature>
<dbReference type="NCBIfam" id="NF004051">
    <property type="entry name" value="PRK05571.1"/>
    <property type="match status" value="1"/>
</dbReference>
<dbReference type="PIRSF" id="PIRSF005384">
    <property type="entry name" value="RpiB_LacA_B"/>
    <property type="match status" value="1"/>
</dbReference>
<protein>
    <submittedName>
        <fullName evidence="5">Ribose 5-phosphate isomerase B</fullName>
    </submittedName>
</protein>
<gene>
    <name evidence="5" type="primary">rpiB</name>
    <name evidence="5" type="ORF">C2E25_12015</name>
</gene>
<dbReference type="PANTHER" id="PTHR30345:SF0">
    <property type="entry name" value="DNA DAMAGE-REPAIR_TOLERATION PROTEIN DRT102"/>
    <property type="match status" value="1"/>
</dbReference>
<feature type="binding site" evidence="4">
    <location>
        <begin position="7"/>
        <end position="8"/>
    </location>
    <ligand>
        <name>D-ribulose 5-phosphate</name>
        <dbReference type="ChEBI" id="CHEBI:58121"/>
    </ligand>
</feature>
<name>A0A2K2H8B6_9BACT</name>
<dbReference type="InterPro" id="IPR003500">
    <property type="entry name" value="RpiB_LacA_LacB"/>
</dbReference>
<keyword evidence="2 5" id="KW-0413">Isomerase</keyword>
<reference evidence="5 6" key="1">
    <citation type="journal article" date="2018" name="Genome Announc.">
        <title>Genome Sequence of Geothermobacter sp. HR-1 Iron Reducer from the Loihi Seamount.</title>
        <authorList>
            <person name="Smith H."/>
            <person name="Abuyen K."/>
            <person name="Tremblay J."/>
            <person name="Savalia P."/>
            <person name="Perez-Rodriguez I."/>
            <person name="Emerson D."/>
            <person name="Tully B."/>
            <person name="Amend J."/>
        </authorList>
    </citation>
    <scope>NUCLEOTIDE SEQUENCE [LARGE SCALE GENOMIC DNA]</scope>
    <source>
        <strain evidence="5 6">HR-1</strain>
    </source>
</reference>
<feature type="binding site" evidence="4">
    <location>
        <position position="98"/>
    </location>
    <ligand>
        <name>D-ribulose 5-phosphate</name>
        <dbReference type="ChEBI" id="CHEBI:58121"/>
    </ligand>
</feature>
<feature type="binding site" evidence="4">
    <location>
        <position position="131"/>
    </location>
    <ligand>
        <name>D-ribulose 5-phosphate</name>
        <dbReference type="ChEBI" id="CHEBI:58121"/>
    </ligand>
</feature>
<comment type="caution">
    <text evidence="5">The sequence shown here is derived from an EMBL/GenBank/DDBJ whole genome shotgun (WGS) entry which is preliminary data.</text>
</comment>
<dbReference type="GO" id="GO:0004751">
    <property type="term" value="F:ribose-5-phosphate isomerase activity"/>
    <property type="evidence" value="ECO:0007669"/>
    <property type="project" value="TreeGrafter"/>
</dbReference>
<organism evidence="5 6">
    <name type="scientific">Geothermobacter hydrogeniphilus</name>
    <dbReference type="NCBI Taxonomy" id="1969733"/>
    <lineage>
        <taxon>Bacteria</taxon>
        <taxon>Pseudomonadati</taxon>
        <taxon>Thermodesulfobacteriota</taxon>
        <taxon>Desulfuromonadia</taxon>
        <taxon>Desulfuromonadales</taxon>
        <taxon>Geothermobacteraceae</taxon>
        <taxon>Geothermobacter</taxon>
    </lineage>
</organism>
<dbReference type="InterPro" id="IPR004785">
    <property type="entry name" value="RpiB"/>
</dbReference>
<dbReference type="InterPro" id="IPR036569">
    <property type="entry name" value="RpiB_LacA_LacB_sf"/>
</dbReference>